<dbReference type="InterPro" id="IPR029045">
    <property type="entry name" value="ClpP/crotonase-like_dom_sf"/>
</dbReference>
<evidence type="ECO:0000259" key="7">
    <source>
        <dbReference type="PROSITE" id="PS50968"/>
    </source>
</evidence>
<dbReference type="Pfam" id="PF00289">
    <property type="entry name" value="Biotin_carb_N"/>
    <property type="match status" value="1"/>
</dbReference>
<evidence type="ECO:0000256" key="3">
    <source>
        <dbReference type="ARBA" id="ARBA00022741"/>
    </source>
</evidence>
<dbReference type="AlphaFoldDB" id="A0A162LNK3"/>
<evidence type="ECO:0000259" key="8">
    <source>
        <dbReference type="PROSITE" id="PS50975"/>
    </source>
</evidence>
<dbReference type="PROSITE" id="PS50979">
    <property type="entry name" value="BC"/>
    <property type="match status" value="1"/>
</dbReference>
<name>A0A162LNK3_9PROT</name>
<dbReference type="OrthoDB" id="9763189at2"/>
<dbReference type="PROSITE" id="PS50989">
    <property type="entry name" value="COA_CT_CTER"/>
    <property type="match status" value="1"/>
</dbReference>
<dbReference type="RefSeq" id="WP_062762059.1">
    <property type="nucleotide sequence ID" value="NZ_CP121043.1"/>
</dbReference>
<sequence>MTSPSSPSSPLFRRILIANRGEIAIRIARAAAELGIPTVAVAPKDDARSLHTRRADQAVELPGVGAAAYLDGQAVIRAALETGADAIHPGYGFLAENAGFARACAEAGLTFIGPKPEALDLFGDKGAARRLAAETGAPLARGTAHATTEDEARRFLESLGDGGAIMIKAVAGGGGRGMRVVRAASELAEAWSRAGAEALGAFGSDALYVEELIQPARHLEIQVLGDLGGRVIHLHERECSLQRRHQKLVEIAPLPGLDPALKARIAETAVALARAGGIHTLCTFEFLIDGRDPTGQRFVFMEANPRLQVEHTVTEEVTGVDLVQTQIGLAAGLSLAELGLRDGRLPEPEGVAVQLRINMEKIGADAVAVPAGGVISAFEVPGGRGVRVETFGYAGYATSPHYDSLLAKLIVHVPGNRLDLALDRARRALAEFRIEGVATNIGFLQSLIADEAVRAGRVDTGYIGAHAARLAETADSHPKLWVESSGGGATKASTGPVAPEGTEAVAAPMTGRVVAIEVTPGDVVRPGTVVAIIEAMKMEHTITAGRAGVVRALAVAVDETVYGDQPVLFIEPGDFEGAAEEETVEVDLDHIRPDLAAILELHDELTDARRPDAVARRRKTGQRTARENIEDLADPGSFMEYGALALAAQRSRHDYETLKKMSPADGLVAGVGSVNAGLFGAERARCMLLSYDYTVLAGTQGFMNHKKMDRMFHLANDWAMPLVVFAEGGGGRPGDTDHVGVAGLDVPTFKLLAQMSGKAPTVAVVSGRCFAGNAAIAGVCDVIIATRNANLGMGGPAMIEGGGLGVYKPEEVGPMDVQVPNGVVDILVEDEAEAVAAAKKYLSYFQGPVADWAAADQRLLRNAIPENRLRAYDVRKVIELVADTGSVLELRPDYGIGIITALIRIEGRPMGLFANNPRHLGGAIDGEAAEKAARFLDLCEAHGLPVLSLCDTPGFMVGPDAEKTALVRRVSRMFVGGANMTVPMFTIVLRKGYGLGAQAMAGGNMLSPAFTVSWPTGEFGGMGLEGAVRLGYRRDLEAIADPAERDALYRKLVDALYAKGKASNMAAFLEIDGVIDPAASRDWVRRGLDGFPVPPAPAAGGKRRPFIATR</sequence>
<evidence type="ECO:0000256" key="2">
    <source>
        <dbReference type="ARBA" id="ARBA00022598"/>
    </source>
</evidence>
<dbReference type="Pfam" id="PF02785">
    <property type="entry name" value="Biotin_carb_C"/>
    <property type="match status" value="1"/>
</dbReference>
<keyword evidence="5" id="KW-0092">Biotin</keyword>
<evidence type="ECO:0000256" key="6">
    <source>
        <dbReference type="PROSITE-ProRule" id="PRU00409"/>
    </source>
</evidence>
<feature type="domain" description="CoA carboxyltransferase C-terminal" evidence="10">
    <location>
        <begin position="851"/>
        <end position="1090"/>
    </location>
</feature>
<dbReference type="PROSITE" id="PS50968">
    <property type="entry name" value="BIOTINYL_LIPOYL"/>
    <property type="match status" value="1"/>
</dbReference>
<evidence type="ECO:0000313" key="12">
    <source>
        <dbReference type="Proteomes" id="UP000075787"/>
    </source>
</evidence>
<dbReference type="SUPFAM" id="SSF52096">
    <property type="entry name" value="ClpP/crotonase"/>
    <property type="match status" value="2"/>
</dbReference>
<dbReference type="GeneID" id="97239407"/>
<dbReference type="GO" id="GO:0005524">
    <property type="term" value="F:ATP binding"/>
    <property type="evidence" value="ECO:0007669"/>
    <property type="project" value="UniProtKB-UniRule"/>
</dbReference>
<dbReference type="InterPro" id="IPR016185">
    <property type="entry name" value="PreATP-grasp_dom_sf"/>
</dbReference>
<evidence type="ECO:0000256" key="1">
    <source>
        <dbReference type="ARBA" id="ARBA00001953"/>
    </source>
</evidence>
<accession>A0A162LNK3</accession>
<dbReference type="SUPFAM" id="SSF52440">
    <property type="entry name" value="PreATP-grasp domain"/>
    <property type="match status" value="1"/>
</dbReference>
<dbReference type="InterPro" id="IPR011763">
    <property type="entry name" value="COA_CT_C"/>
</dbReference>
<protein>
    <submittedName>
        <fullName evidence="11">Carbamoyl-phosphate synthase large subunit</fullName>
    </submittedName>
</protein>
<dbReference type="PANTHER" id="PTHR48095:SF5">
    <property type="entry name" value="BLL7292 PROTEIN"/>
    <property type="match status" value="1"/>
</dbReference>
<dbReference type="InterPro" id="IPR013815">
    <property type="entry name" value="ATP_grasp_subdomain_1"/>
</dbReference>
<dbReference type="GO" id="GO:0016874">
    <property type="term" value="F:ligase activity"/>
    <property type="evidence" value="ECO:0007669"/>
    <property type="project" value="UniProtKB-KW"/>
</dbReference>
<keyword evidence="2" id="KW-0436">Ligase</keyword>
<dbReference type="PROSITE" id="PS50975">
    <property type="entry name" value="ATP_GRASP"/>
    <property type="match status" value="1"/>
</dbReference>
<feature type="domain" description="Lipoyl-binding" evidence="7">
    <location>
        <begin position="497"/>
        <end position="571"/>
    </location>
</feature>
<dbReference type="GO" id="GO:0046872">
    <property type="term" value="F:metal ion binding"/>
    <property type="evidence" value="ECO:0007669"/>
    <property type="project" value="InterPro"/>
</dbReference>
<evidence type="ECO:0000313" key="11">
    <source>
        <dbReference type="EMBL" id="KYO55949.1"/>
    </source>
</evidence>
<gene>
    <name evidence="11" type="ORF">AUP44_22750</name>
</gene>
<dbReference type="InterPro" id="IPR005479">
    <property type="entry name" value="CPAse_ATP-bd"/>
</dbReference>
<dbReference type="InterPro" id="IPR034733">
    <property type="entry name" value="AcCoA_carboxyl_beta"/>
</dbReference>
<dbReference type="Pfam" id="PF01039">
    <property type="entry name" value="Carboxyl_trans"/>
    <property type="match status" value="1"/>
</dbReference>
<dbReference type="InterPro" id="IPR001882">
    <property type="entry name" value="Biotin_BS"/>
</dbReference>
<dbReference type="Pfam" id="PF02786">
    <property type="entry name" value="CPSase_L_D2"/>
    <property type="match status" value="1"/>
</dbReference>
<dbReference type="PROSITE" id="PS00188">
    <property type="entry name" value="BIOTIN"/>
    <property type="match status" value="1"/>
</dbReference>
<dbReference type="Gene3D" id="3.30.1490.20">
    <property type="entry name" value="ATP-grasp fold, A domain"/>
    <property type="match status" value="1"/>
</dbReference>
<dbReference type="SUPFAM" id="SSF51230">
    <property type="entry name" value="Single hybrid motif"/>
    <property type="match status" value="1"/>
</dbReference>
<dbReference type="SUPFAM" id="SSF56059">
    <property type="entry name" value="Glutathione synthetase ATP-binding domain-like"/>
    <property type="match status" value="1"/>
</dbReference>
<comment type="caution">
    <text evidence="11">The sequence shown here is derived from an EMBL/GenBank/DDBJ whole genome shotgun (WGS) entry which is preliminary data.</text>
</comment>
<proteinExistence type="predicted"/>
<dbReference type="SMART" id="SM00878">
    <property type="entry name" value="Biotin_carb_C"/>
    <property type="match status" value="1"/>
</dbReference>
<dbReference type="CDD" id="cd06850">
    <property type="entry name" value="biotinyl_domain"/>
    <property type="match status" value="1"/>
</dbReference>
<evidence type="ECO:0000256" key="4">
    <source>
        <dbReference type="ARBA" id="ARBA00022840"/>
    </source>
</evidence>
<dbReference type="InterPro" id="IPR011764">
    <property type="entry name" value="Biotin_carboxylation_dom"/>
</dbReference>
<dbReference type="InterPro" id="IPR011761">
    <property type="entry name" value="ATP-grasp"/>
</dbReference>
<organism evidence="11 12">
    <name type="scientific">Tistrella mobilis</name>
    <dbReference type="NCBI Taxonomy" id="171437"/>
    <lineage>
        <taxon>Bacteria</taxon>
        <taxon>Pseudomonadati</taxon>
        <taxon>Pseudomonadota</taxon>
        <taxon>Alphaproteobacteria</taxon>
        <taxon>Geminicoccales</taxon>
        <taxon>Geminicoccaceae</taxon>
        <taxon>Tistrella</taxon>
    </lineage>
</organism>
<dbReference type="Proteomes" id="UP000075787">
    <property type="component" value="Unassembled WGS sequence"/>
</dbReference>
<feature type="domain" description="Biotin carboxylation" evidence="9">
    <location>
        <begin position="11"/>
        <end position="468"/>
    </location>
</feature>
<keyword evidence="4 6" id="KW-0067">ATP-binding</keyword>
<dbReference type="EMBL" id="LPZR01000053">
    <property type="protein sequence ID" value="KYO55949.1"/>
    <property type="molecule type" value="Genomic_DNA"/>
</dbReference>
<evidence type="ECO:0000259" key="10">
    <source>
        <dbReference type="PROSITE" id="PS50989"/>
    </source>
</evidence>
<evidence type="ECO:0000256" key="5">
    <source>
        <dbReference type="ARBA" id="ARBA00023267"/>
    </source>
</evidence>
<dbReference type="InterPro" id="IPR051602">
    <property type="entry name" value="ACC_Biotin_Carboxylase"/>
</dbReference>
<dbReference type="InterPro" id="IPR005481">
    <property type="entry name" value="BC-like_N"/>
</dbReference>
<evidence type="ECO:0000259" key="9">
    <source>
        <dbReference type="PROSITE" id="PS50979"/>
    </source>
</evidence>
<dbReference type="Gene3D" id="3.90.226.10">
    <property type="entry name" value="2-enoyl-CoA Hydratase, Chain A, domain 1"/>
    <property type="match status" value="2"/>
</dbReference>
<dbReference type="Gene3D" id="3.30.470.20">
    <property type="entry name" value="ATP-grasp fold, B domain"/>
    <property type="match status" value="1"/>
</dbReference>
<dbReference type="Gene3D" id="2.40.50.100">
    <property type="match status" value="1"/>
</dbReference>
<dbReference type="PROSITE" id="PS00867">
    <property type="entry name" value="CPSASE_2"/>
    <property type="match status" value="1"/>
</dbReference>
<dbReference type="InterPro" id="IPR000089">
    <property type="entry name" value="Biotin_lipoyl"/>
</dbReference>
<dbReference type="InterPro" id="IPR005482">
    <property type="entry name" value="Biotin_COase_C"/>
</dbReference>
<comment type="cofactor">
    <cofactor evidence="1">
        <name>biotin</name>
        <dbReference type="ChEBI" id="CHEBI:57586"/>
    </cofactor>
</comment>
<dbReference type="PANTHER" id="PTHR48095">
    <property type="entry name" value="PYRUVATE CARBOXYLASE SUBUNIT A"/>
    <property type="match status" value="1"/>
</dbReference>
<feature type="domain" description="ATP-grasp" evidence="8">
    <location>
        <begin position="129"/>
        <end position="331"/>
    </location>
</feature>
<reference evidence="11 12" key="1">
    <citation type="submission" date="2015-12" db="EMBL/GenBank/DDBJ databases">
        <title>Genome sequence of Tistrella mobilis MCCC 1A02139.</title>
        <authorList>
            <person name="Lu L."/>
            <person name="Lai Q."/>
            <person name="Shao Z."/>
            <person name="Qian P."/>
        </authorList>
    </citation>
    <scope>NUCLEOTIDE SEQUENCE [LARGE SCALE GENOMIC DNA]</scope>
    <source>
        <strain evidence="11 12">MCCC 1A02139</strain>
    </source>
</reference>
<keyword evidence="3 6" id="KW-0547">Nucleotide-binding</keyword>
<dbReference type="InterPro" id="IPR011053">
    <property type="entry name" value="Single_hybrid_motif"/>
</dbReference>
<dbReference type="InterPro" id="IPR011054">
    <property type="entry name" value="Rudment_hybrid_motif"/>
</dbReference>
<dbReference type="Gene3D" id="3.40.50.20">
    <property type="match status" value="1"/>
</dbReference>
<dbReference type="Pfam" id="PF00364">
    <property type="entry name" value="Biotin_lipoyl"/>
    <property type="match status" value="1"/>
</dbReference>
<dbReference type="SUPFAM" id="SSF51246">
    <property type="entry name" value="Rudiment single hybrid motif"/>
    <property type="match status" value="1"/>
</dbReference>